<dbReference type="PANTHER" id="PTHR47463">
    <property type="entry name" value="F-BOX PROTEIN SKIP16"/>
    <property type="match status" value="1"/>
</dbReference>
<protein>
    <recommendedName>
        <fullName evidence="1">ApaG domain-containing protein</fullName>
    </recommendedName>
</protein>
<accession>A0A9D5CGT0</accession>
<comment type="caution">
    <text evidence="2">The sequence shown here is derived from an EMBL/GenBank/DDBJ whole genome shotgun (WGS) entry which is preliminary data.</text>
</comment>
<name>A0A9D5CGT0_9LILI</name>
<dbReference type="InterPro" id="IPR007474">
    <property type="entry name" value="ApaG_domain"/>
</dbReference>
<reference evidence="2" key="1">
    <citation type="submission" date="2021-03" db="EMBL/GenBank/DDBJ databases">
        <authorList>
            <person name="Li Z."/>
            <person name="Yang C."/>
        </authorList>
    </citation>
    <scope>NUCLEOTIDE SEQUENCE</scope>
    <source>
        <strain evidence="2">Dzin_1.0</strain>
        <tissue evidence="2">Leaf</tissue>
    </source>
</reference>
<reference evidence="2" key="2">
    <citation type="journal article" date="2022" name="Hortic Res">
        <title>The genome of Dioscorea zingiberensis sheds light on the biosynthesis, origin and evolution of the medicinally important diosgenin saponins.</title>
        <authorList>
            <person name="Li Y."/>
            <person name="Tan C."/>
            <person name="Li Z."/>
            <person name="Guo J."/>
            <person name="Li S."/>
            <person name="Chen X."/>
            <person name="Wang C."/>
            <person name="Dai X."/>
            <person name="Yang H."/>
            <person name="Song W."/>
            <person name="Hou L."/>
            <person name="Xu J."/>
            <person name="Tong Z."/>
            <person name="Xu A."/>
            <person name="Yuan X."/>
            <person name="Wang W."/>
            <person name="Yang Q."/>
            <person name="Chen L."/>
            <person name="Sun Z."/>
            <person name="Wang K."/>
            <person name="Pan B."/>
            <person name="Chen J."/>
            <person name="Bao Y."/>
            <person name="Liu F."/>
            <person name="Qi X."/>
            <person name="Gang D.R."/>
            <person name="Wen J."/>
            <person name="Li J."/>
        </authorList>
    </citation>
    <scope>NUCLEOTIDE SEQUENCE</scope>
    <source>
        <strain evidence="2">Dzin_1.0</strain>
    </source>
</reference>
<dbReference type="Proteomes" id="UP001085076">
    <property type="component" value="Miscellaneous, Linkage group lg05"/>
</dbReference>
<dbReference type="AlphaFoldDB" id="A0A9D5CGT0"/>
<dbReference type="SUPFAM" id="SSF110069">
    <property type="entry name" value="ApaG-like"/>
    <property type="match status" value="1"/>
</dbReference>
<dbReference type="Pfam" id="PF12937">
    <property type="entry name" value="F-box-like"/>
    <property type="match status" value="1"/>
</dbReference>
<dbReference type="PROSITE" id="PS51087">
    <property type="entry name" value="APAG"/>
    <property type="match status" value="1"/>
</dbReference>
<dbReference type="InterPro" id="IPR036767">
    <property type="entry name" value="ApaG_sf"/>
</dbReference>
<organism evidence="2 3">
    <name type="scientific">Dioscorea zingiberensis</name>
    <dbReference type="NCBI Taxonomy" id="325984"/>
    <lineage>
        <taxon>Eukaryota</taxon>
        <taxon>Viridiplantae</taxon>
        <taxon>Streptophyta</taxon>
        <taxon>Embryophyta</taxon>
        <taxon>Tracheophyta</taxon>
        <taxon>Spermatophyta</taxon>
        <taxon>Magnoliopsida</taxon>
        <taxon>Liliopsida</taxon>
        <taxon>Dioscoreales</taxon>
        <taxon>Dioscoreaceae</taxon>
        <taxon>Dioscorea</taxon>
    </lineage>
</organism>
<sequence length="443" mass="50458">MEQPGMDGSIVLEMILEKLEPRDVAAVVCVSPRMRACASDDSLWRRFCARDFGVSSPVGPDGEPCPSFIVTYRLWIESFGMYPLALVKRTKQLWDGIRSWLAVNFPEAKDTLRKGVSEAELNRVEELLVLKLPMATRLLYRFCEGQKTQAQDVSTHKRLAPLGLIGGYQFYDHVVNVHLLPLNRVVEDTLDFVRLPGFPDNAKRIVVAASYYYEKWYFLDCGDGQLYVGTRNVSVNAETIPCVPQALIRPWVDANCDVVQDGFLLWLEEHFRRLQSGMIRVRKFMDSRAINLYPELPPSCSVAITNGVKVRASALLIPELSGFEGGAEKYYFSYSIRMSLQPRGCLLDGRYYESCQLYSRHWIIRSKDVVVGNVNARAVIGKYPRLFPNEEEFVYESCTPLPEEPGSIEGAFKFVPGRLEMPDARQFDVQVARFKLEVPEYVF</sequence>
<proteinExistence type="predicted"/>
<dbReference type="Pfam" id="PF04379">
    <property type="entry name" value="DUF525"/>
    <property type="match status" value="1"/>
</dbReference>
<dbReference type="EMBL" id="JAGGNH010000005">
    <property type="protein sequence ID" value="KAJ0973026.1"/>
    <property type="molecule type" value="Genomic_DNA"/>
</dbReference>
<dbReference type="Gene3D" id="1.20.1280.50">
    <property type="match status" value="1"/>
</dbReference>
<dbReference type="OrthoDB" id="2305498at2759"/>
<dbReference type="Gene3D" id="2.60.40.1470">
    <property type="entry name" value="ApaG domain"/>
    <property type="match status" value="1"/>
</dbReference>
<evidence type="ECO:0000313" key="2">
    <source>
        <dbReference type="EMBL" id="KAJ0973026.1"/>
    </source>
</evidence>
<gene>
    <name evidence="2" type="ORF">J5N97_020985</name>
</gene>
<dbReference type="PANTHER" id="PTHR47463:SF2">
    <property type="entry name" value="F-BOX PROTEIN SKIP16"/>
    <property type="match status" value="1"/>
</dbReference>
<dbReference type="SUPFAM" id="SSF81383">
    <property type="entry name" value="F-box domain"/>
    <property type="match status" value="1"/>
</dbReference>
<feature type="domain" description="ApaG" evidence="1">
    <location>
        <begin position="302"/>
        <end position="443"/>
    </location>
</feature>
<keyword evidence="3" id="KW-1185">Reference proteome</keyword>
<evidence type="ECO:0000313" key="3">
    <source>
        <dbReference type="Proteomes" id="UP001085076"/>
    </source>
</evidence>
<dbReference type="InterPro" id="IPR036047">
    <property type="entry name" value="F-box-like_dom_sf"/>
</dbReference>
<evidence type="ECO:0000259" key="1">
    <source>
        <dbReference type="PROSITE" id="PS51087"/>
    </source>
</evidence>
<dbReference type="InterPro" id="IPR001810">
    <property type="entry name" value="F-box_dom"/>
</dbReference>